<evidence type="ECO:0000256" key="1">
    <source>
        <dbReference type="ARBA" id="ARBA00004651"/>
    </source>
</evidence>
<feature type="transmembrane region" description="Helical" evidence="6">
    <location>
        <begin position="263"/>
        <end position="286"/>
    </location>
</feature>
<sequence>MVILFGAFAISFLTSVALVLFVSAPANLQRAVQERLVVLQNTVPDAPENERLHLADKEPKRKISGRITEWFKSYHFAENLELLIMYSGSKQSVGSIILMSVGVAAIAGFIVNWFDGPAFVVAGISLVGTSFPYFFLRFKKSSRLRKFEAALPDAIDLMARALRAGHSVASSIEVISEQTPQPLSSEFALCFQQQKFGIPFRDAITAMGQRVPSQDLHFLITAVLVQKETGGDLCDILDRTTHVIRERGRIQGEIRTYTAQGRLTGWILSALPVAMLGLTNIITPGYSSVLFHDPMGQMLLGAGGVFILLGAFIISKIVDIKV</sequence>
<feature type="transmembrane region" description="Helical" evidence="6">
    <location>
        <begin position="93"/>
        <end position="111"/>
    </location>
</feature>
<comment type="subcellular location">
    <subcellularLocation>
        <location evidence="1">Cell membrane</location>
        <topology evidence="1">Multi-pass membrane protein</topology>
    </subcellularLocation>
</comment>
<feature type="transmembrane region" description="Helical" evidence="6">
    <location>
        <begin position="298"/>
        <end position="318"/>
    </location>
</feature>
<dbReference type="Pfam" id="PF00482">
    <property type="entry name" value="T2SSF"/>
    <property type="match status" value="1"/>
</dbReference>
<dbReference type="PANTHER" id="PTHR35007">
    <property type="entry name" value="INTEGRAL MEMBRANE PROTEIN-RELATED"/>
    <property type="match status" value="1"/>
</dbReference>
<gene>
    <name evidence="8" type="ORF">SAMN05421819_3318</name>
</gene>
<evidence type="ECO:0000313" key="8">
    <source>
        <dbReference type="EMBL" id="SEG52808.1"/>
    </source>
</evidence>
<keyword evidence="2" id="KW-1003">Cell membrane</keyword>
<dbReference type="GO" id="GO:0005886">
    <property type="term" value="C:plasma membrane"/>
    <property type="evidence" value="ECO:0007669"/>
    <property type="project" value="UniProtKB-SubCell"/>
</dbReference>
<dbReference type="Gene3D" id="1.20.81.30">
    <property type="entry name" value="Type II secretion system (T2SS), domain F"/>
    <property type="match status" value="1"/>
</dbReference>
<keyword evidence="4 6" id="KW-1133">Transmembrane helix</keyword>
<feature type="domain" description="Type II secretion system protein GspF" evidence="7">
    <location>
        <begin position="155"/>
        <end position="277"/>
    </location>
</feature>
<evidence type="ECO:0000256" key="6">
    <source>
        <dbReference type="SAM" id="Phobius"/>
    </source>
</evidence>
<evidence type="ECO:0000259" key="7">
    <source>
        <dbReference type="Pfam" id="PF00482"/>
    </source>
</evidence>
<reference evidence="8 9" key="1">
    <citation type="submission" date="2016-10" db="EMBL/GenBank/DDBJ databases">
        <authorList>
            <person name="de Groot N.N."/>
        </authorList>
    </citation>
    <scope>NUCLEOTIDE SEQUENCE [LARGE SCALE GENOMIC DNA]</scope>
    <source>
        <strain evidence="8 9">DSM 22489</strain>
    </source>
</reference>
<keyword evidence="5 6" id="KW-0472">Membrane</keyword>
<name>A0A1H6AVX0_9BACT</name>
<feature type="transmembrane region" description="Helical" evidence="6">
    <location>
        <begin position="6"/>
        <end position="26"/>
    </location>
</feature>
<protein>
    <submittedName>
        <fullName evidence="8">Tight adherence protein B</fullName>
    </submittedName>
</protein>
<organism evidence="8 9">
    <name type="scientific">Bryocella elongata</name>
    <dbReference type="NCBI Taxonomy" id="863522"/>
    <lineage>
        <taxon>Bacteria</taxon>
        <taxon>Pseudomonadati</taxon>
        <taxon>Acidobacteriota</taxon>
        <taxon>Terriglobia</taxon>
        <taxon>Terriglobales</taxon>
        <taxon>Acidobacteriaceae</taxon>
        <taxon>Bryocella</taxon>
    </lineage>
</organism>
<keyword evidence="3 6" id="KW-0812">Transmembrane</keyword>
<dbReference type="AlphaFoldDB" id="A0A1H6AVX0"/>
<evidence type="ECO:0000256" key="3">
    <source>
        <dbReference type="ARBA" id="ARBA00022692"/>
    </source>
</evidence>
<dbReference type="OrthoDB" id="9803381at2"/>
<evidence type="ECO:0000313" key="9">
    <source>
        <dbReference type="Proteomes" id="UP000236728"/>
    </source>
</evidence>
<accession>A0A1H6AVX0</accession>
<dbReference type="RefSeq" id="WP_103934201.1">
    <property type="nucleotide sequence ID" value="NZ_FNVA01000006.1"/>
</dbReference>
<dbReference type="InterPro" id="IPR042094">
    <property type="entry name" value="T2SS_GspF_sf"/>
</dbReference>
<evidence type="ECO:0000256" key="5">
    <source>
        <dbReference type="ARBA" id="ARBA00023136"/>
    </source>
</evidence>
<proteinExistence type="predicted"/>
<dbReference type="Proteomes" id="UP000236728">
    <property type="component" value="Unassembled WGS sequence"/>
</dbReference>
<dbReference type="InterPro" id="IPR018076">
    <property type="entry name" value="T2SS_GspF_dom"/>
</dbReference>
<dbReference type="PANTHER" id="PTHR35007:SF1">
    <property type="entry name" value="PILUS ASSEMBLY PROTEIN"/>
    <property type="match status" value="1"/>
</dbReference>
<keyword evidence="9" id="KW-1185">Reference proteome</keyword>
<feature type="transmembrane region" description="Helical" evidence="6">
    <location>
        <begin position="117"/>
        <end position="136"/>
    </location>
</feature>
<dbReference type="EMBL" id="FNVA01000006">
    <property type="protein sequence ID" value="SEG52808.1"/>
    <property type="molecule type" value="Genomic_DNA"/>
</dbReference>
<evidence type="ECO:0000256" key="2">
    <source>
        <dbReference type="ARBA" id="ARBA00022475"/>
    </source>
</evidence>
<evidence type="ECO:0000256" key="4">
    <source>
        <dbReference type="ARBA" id="ARBA00022989"/>
    </source>
</evidence>